<dbReference type="Proteomes" id="UP000322899">
    <property type="component" value="Unassembled WGS sequence"/>
</dbReference>
<evidence type="ECO:0000256" key="2">
    <source>
        <dbReference type="ARBA" id="ARBA00009637"/>
    </source>
</evidence>
<evidence type="ECO:0000313" key="11">
    <source>
        <dbReference type="Proteomes" id="UP000323011"/>
    </source>
</evidence>
<evidence type="ECO:0000256" key="3">
    <source>
        <dbReference type="ARBA" id="ARBA00013192"/>
    </source>
</evidence>
<dbReference type="CDD" id="cd06978">
    <property type="entry name" value="cupin_EctC"/>
    <property type="match status" value="1"/>
</dbReference>
<name>A0A5A8EGT0_CAFRO</name>
<keyword evidence="5" id="KW-0456">Lyase</keyword>
<accession>A0A5A8EGT0</accession>
<dbReference type="PANTHER" id="PTHR39289">
    <property type="match status" value="1"/>
</dbReference>
<gene>
    <name evidence="9" type="ORF">FNF27_02638</name>
    <name evidence="8" type="ORF">FNF29_05181</name>
</gene>
<evidence type="ECO:0000256" key="4">
    <source>
        <dbReference type="ARBA" id="ARBA00019707"/>
    </source>
</evidence>
<dbReference type="Proteomes" id="UP000323011">
    <property type="component" value="Unassembled WGS sequence"/>
</dbReference>
<proteinExistence type="inferred from homology"/>
<evidence type="ECO:0000256" key="6">
    <source>
        <dbReference type="ARBA" id="ARBA00033271"/>
    </source>
</evidence>
<dbReference type="EMBL" id="VLTN01000033">
    <property type="protein sequence ID" value="KAA0150606.1"/>
    <property type="molecule type" value="Genomic_DNA"/>
</dbReference>
<comment type="pathway">
    <text evidence="1">Amine and polyamine biosynthesis; ectoine biosynthesis; L-ectoine from L-aspartate 4-semialdehyde: step 3/3.</text>
</comment>
<dbReference type="OrthoDB" id="10266423at2759"/>
<dbReference type="InterPro" id="IPR010462">
    <property type="entry name" value="Ectoine_synth"/>
</dbReference>
<organism evidence="9 10">
    <name type="scientific">Cafeteria roenbergensis</name>
    <name type="common">Marine flagellate</name>
    <dbReference type="NCBI Taxonomy" id="33653"/>
    <lineage>
        <taxon>Eukaryota</taxon>
        <taxon>Sar</taxon>
        <taxon>Stramenopiles</taxon>
        <taxon>Bigyra</taxon>
        <taxon>Opalozoa</taxon>
        <taxon>Bicosoecida</taxon>
        <taxon>Cafeteriaceae</taxon>
        <taxon>Cafeteria</taxon>
    </lineage>
</organism>
<evidence type="ECO:0000256" key="5">
    <source>
        <dbReference type="ARBA" id="ARBA00023239"/>
    </source>
</evidence>
<comment type="catalytic activity">
    <reaction evidence="7">
        <text>(2S)-4-acetamido-2-aminobutanoate = L-ectoine + H2O</text>
        <dbReference type="Rhea" id="RHEA:17281"/>
        <dbReference type="ChEBI" id="CHEBI:15377"/>
        <dbReference type="ChEBI" id="CHEBI:58515"/>
        <dbReference type="ChEBI" id="CHEBI:58929"/>
        <dbReference type="EC" id="4.2.1.108"/>
    </reaction>
</comment>
<dbReference type="NCBIfam" id="NF009806">
    <property type="entry name" value="PRK13290.1"/>
    <property type="match status" value="1"/>
</dbReference>
<dbReference type="Pfam" id="PF06339">
    <property type="entry name" value="Ectoine_synth"/>
    <property type="match status" value="1"/>
</dbReference>
<evidence type="ECO:0000313" key="10">
    <source>
        <dbReference type="Proteomes" id="UP000322899"/>
    </source>
</evidence>
<dbReference type="InterPro" id="IPR014710">
    <property type="entry name" value="RmlC-like_jellyroll"/>
</dbReference>
<dbReference type="EC" id="4.2.1.108" evidence="3"/>
<evidence type="ECO:0000256" key="1">
    <source>
        <dbReference type="ARBA" id="ARBA00005181"/>
    </source>
</evidence>
<dbReference type="GO" id="GO:0033990">
    <property type="term" value="F:ectoine synthase activity"/>
    <property type="evidence" value="ECO:0007669"/>
    <property type="project" value="UniProtKB-EC"/>
</dbReference>
<keyword evidence="11" id="KW-1185">Reference proteome</keyword>
<dbReference type="Gene3D" id="2.60.120.10">
    <property type="entry name" value="Jelly Rolls"/>
    <property type="match status" value="1"/>
</dbReference>
<protein>
    <recommendedName>
        <fullName evidence="4">L-ectoine synthase</fullName>
        <ecNumber evidence="3">4.2.1.108</ecNumber>
    </recommendedName>
    <alternativeName>
        <fullName evidence="6">N-acetyldiaminobutyrate dehydratase</fullName>
    </alternativeName>
</protein>
<comment type="caution">
    <text evidence="9">The sequence shown here is derived from an EMBL/GenBank/DDBJ whole genome shotgun (WGS) entry which is preliminary data.</text>
</comment>
<evidence type="ECO:0000313" key="8">
    <source>
        <dbReference type="EMBL" id="KAA0150606.1"/>
    </source>
</evidence>
<dbReference type="SUPFAM" id="SSF51182">
    <property type="entry name" value="RmlC-like cupins"/>
    <property type="match status" value="1"/>
</dbReference>
<dbReference type="UniPathway" id="UPA00067">
    <property type="reaction ID" value="UER00123"/>
</dbReference>
<evidence type="ECO:0000256" key="7">
    <source>
        <dbReference type="ARBA" id="ARBA00048714"/>
    </source>
</evidence>
<dbReference type="OMA" id="CVFNPPI"/>
<sequence>MAVAFASATARASARAVARPAAAAVATMQRRTFIHRTLQDITDAGQVHEAATKTWISRRYTLRKDGMGFSFHWTTLKEGTSTLIWYKNHHEAVFVFAGEGEIEVVTPEQSEGEGTVYKLGPGDFYGLDGHERHFLRATKGDLHVACAFNPPIAGSEDHNEDGVYPAVDDEGNKHFDLTPEVVSKLVQPPKTMR</sequence>
<evidence type="ECO:0000313" key="9">
    <source>
        <dbReference type="EMBL" id="KAA0175917.1"/>
    </source>
</evidence>
<comment type="similarity">
    <text evidence="2">Belongs to the ectoine synthase family.</text>
</comment>
<reference evidence="10 11" key="1">
    <citation type="submission" date="2019-07" db="EMBL/GenBank/DDBJ databases">
        <title>Genomes of Cafeteria roenbergensis.</title>
        <authorList>
            <person name="Fischer M.G."/>
            <person name="Hackl T."/>
            <person name="Roman M."/>
        </authorList>
    </citation>
    <scope>NUCLEOTIDE SEQUENCE [LARGE SCALE GENOMIC DNA]</scope>
    <source>
        <strain evidence="8 11">BVI</strain>
        <strain evidence="9 10">E4-10P</strain>
    </source>
</reference>
<dbReference type="EMBL" id="VLTO01000011">
    <property type="protein sequence ID" value="KAA0175917.1"/>
    <property type="molecule type" value="Genomic_DNA"/>
</dbReference>
<dbReference type="GO" id="GO:0019491">
    <property type="term" value="P:ectoine biosynthetic process"/>
    <property type="evidence" value="ECO:0007669"/>
    <property type="project" value="UniProtKB-UniPathway"/>
</dbReference>
<dbReference type="AlphaFoldDB" id="A0A5A8EGT0"/>
<dbReference type="InterPro" id="IPR011051">
    <property type="entry name" value="RmlC_Cupin_sf"/>
</dbReference>
<dbReference type="PANTHER" id="PTHR39289:SF1">
    <property type="entry name" value="L-ECTOINE SYNTHASE"/>
    <property type="match status" value="1"/>
</dbReference>